<evidence type="ECO:0000256" key="9">
    <source>
        <dbReference type="PROSITE-ProRule" id="PRU00175"/>
    </source>
</evidence>
<evidence type="ECO:0000256" key="7">
    <source>
        <dbReference type="ARBA" id="ARBA00022786"/>
    </source>
</evidence>
<dbReference type="SMART" id="SM00184">
    <property type="entry name" value="RING"/>
    <property type="match status" value="1"/>
</dbReference>
<dbReference type="InterPro" id="IPR017907">
    <property type="entry name" value="Znf_RING_CS"/>
</dbReference>
<evidence type="ECO:0000256" key="8">
    <source>
        <dbReference type="ARBA" id="ARBA00022833"/>
    </source>
</evidence>
<feature type="domain" description="SPX" evidence="11">
    <location>
        <begin position="1"/>
        <end position="183"/>
    </location>
</feature>
<evidence type="ECO:0000256" key="4">
    <source>
        <dbReference type="ARBA" id="ARBA00022679"/>
    </source>
</evidence>
<dbReference type="InterPro" id="IPR033326">
    <property type="entry name" value="BAH1"/>
</dbReference>
<keyword evidence="7" id="KW-0833">Ubl conjugation pathway</keyword>
<dbReference type="EC" id="2.3.2.27" evidence="3"/>
<evidence type="ECO:0000256" key="3">
    <source>
        <dbReference type="ARBA" id="ARBA00012483"/>
    </source>
</evidence>
<sequence>MKFGETFMEYLQGEEGSDKFCPHVEYKRLKKVLKSCRACKAALKESNSDVEQHDHEPSCQFQSCQSADCSGTKEGTVGCWGQGYYFQFAIFADKFFSELEKEASDIAGCFSSRVRRLLQLHTAPGLQKYLVTLRQCFKNDQQAMMQECQILIEYAMMNAIAMQKILKKYDKVHCSVNGRNFKSKMRAERLEILQSPWLIELGALYLNFNESNSGKSNEIFSHFSCNLSDTGSIMTLMFPDSVKLEYDLTCPICLDMVFNPYALGCGHLFCKSCACTAASVMMFQGVKAASDVSKCPVCREVGIYGNAVRMMELDLLQKKRFKQYWKERHASERAEMVKQSKLYWDHQTRYAIGY</sequence>
<dbReference type="PROSITE" id="PS50089">
    <property type="entry name" value="ZF_RING_2"/>
    <property type="match status" value="1"/>
</dbReference>
<dbReference type="PANTHER" id="PTHR46764:SF2">
    <property type="entry name" value="E3 UBIQUITIN-PROTEIN LIGASE BAH1-LIKE-RELATED"/>
    <property type="match status" value="1"/>
</dbReference>
<gene>
    <name evidence="12" type="ORF">HAX54_006876</name>
</gene>
<keyword evidence="8" id="KW-0862">Zinc</keyword>
<dbReference type="Proteomes" id="UP000823775">
    <property type="component" value="Unassembled WGS sequence"/>
</dbReference>
<comment type="caution">
    <text evidence="12">The sequence shown here is derived from an EMBL/GenBank/DDBJ whole genome shotgun (WGS) entry which is preliminary data.</text>
</comment>
<dbReference type="PANTHER" id="PTHR46764">
    <property type="entry name" value="E3 UBIQUITIN-PROTEIN LIGASE BAH1"/>
    <property type="match status" value="1"/>
</dbReference>
<keyword evidence="5" id="KW-0479">Metal-binding</keyword>
<dbReference type="EMBL" id="JACEIK010001353">
    <property type="protein sequence ID" value="MCD7468541.1"/>
    <property type="molecule type" value="Genomic_DNA"/>
</dbReference>
<evidence type="ECO:0000259" key="10">
    <source>
        <dbReference type="PROSITE" id="PS50089"/>
    </source>
</evidence>
<dbReference type="PROSITE" id="PS51382">
    <property type="entry name" value="SPX"/>
    <property type="match status" value="1"/>
</dbReference>
<feature type="domain" description="RING-type" evidence="10">
    <location>
        <begin position="250"/>
        <end position="299"/>
    </location>
</feature>
<dbReference type="PROSITE" id="PS00518">
    <property type="entry name" value="ZF_RING_1"/>
    <property type="match status" value="1"/>
</dbReference>
<dbReference type="InterPro" id="IPR013083">
    <property type="entry name" value="Znf_RING/FYVE/PHD"/>
</dbReference>
<dbReference type="CDD" id="cd23127">
    <property type="entry name" value="RING-HC_BAH1-like"/>
    <property type="match status" value="1"/>
</dbReference>
<evidence type="ECO:0000256" key="1">
    <source>
        <dbReference type="ARBA" id="ARBA00000900"/>
    </source>
</evidence>
<dbReference type="InterPro" id="IPR004331">
    <property type="entry name" value="SPX_dom"/>
</dbReference>
<dbReference type="SUPFAM" id="SSF57850">
    <property type="entry name" value="RING/U-box"/>
    <property type="match status" value="1"/>
</dbReference>
<accession>A0ABS8TCK0</accession>
<keyword evidence="4" id="KW-0808">Transferase</keyword>
<keyword evidence="13" id="KW-1185">Reference proteome</keyword>
<name>A0ABS8TCK0_DATST</name>
<evidence type="ECO:0000256" key="5">
    <source>
        <dbReference type="ARBA" id="ARBA00022723"/>
    </source>
</evidence>
<dbReference type="InterPro" id="IPR027370">
    <property type="entry name" value="Znf-RING_euk"/>
</dbReference>
<protein>
    <recommendedName>
        <fullName evidence="3">RING-type E3 ubiquitin transferase</fullName>
        <ecNumber evidence="3">2.3.2.27</ecNumber>
    </recommendedName>
</protein>
<dbReference type="Pfam" id="PF13445">
    <property type="entry name" value="zf-RING_UBOX"/>
    <property type="match status" value="1"/>
</dbReference>
<keyword evidence="6 9" id="KW-0863">Zinc-finger</keyword>
<organism evidence="12 13">
    <name type="scientific">Datura stramonium</name>
    <name type="common">Jimsonweed</name>
    <name type="synonym">Common thornapple</name>
    <dbReference type="NCBI Taxonomy" id="4076"/>
    <lineage>
        <taxon>Eukaryota</taxon>
        <taxon>Viridiplantae</taxon>
        <taxon>Streptophyta</taxon>
        <taxon>Embryophyta</taxon>
        <taxon>Tracheophyta</taxon>
        <taxon>Spermatophyta</taxon>
        <taxon>Magnoliopsida</taxon>
        <taxon>eudicotyledons</taxon>
        <taxon>Gunneridae</taxon>
        <taxon>Pentapetalae</taxon>
        <taxon>asterids</taxon>
        <taxon>lamiids</taxon>
        <taxon>Solanales</taxon>
        <taxon>Solanaceae</taxon>
        <taxon>Solanoideae</taxon>
        <taxon>Datureae</taxon>
        <taxon>Datura</taxon>
    </lineage>
</organism>
<evidence type="ECO:0000256" key="6">
    <source>
        <dbReference type="ARBA" id="ARBA00022771"/>
    </source>
</evidence>
<proteinExistence type="predicted"/>
<dbReference type="Gene3D" id="3.30.40.10">
    <property type="entry name" value="Zinc/RING finger domain, C3HC4 (zinc finger)"/>
    <property type="match status" value="1"/>
</dbReference>
<evidence type="ECO:0000259" key="11">
    <source>
        <dbReference type="PROSITE" id="PS51382"/>
    </source>
</evidence>
<evidence type="ECO:0000313" key="12">
    <source>
        <dbReference type="EMBL" id="MCD7468541.1"/>
    </source>
</evidence>
<dbReference type="InterPro" id="IPR001841">
    <property type="entry name" value="Znf_RING"/>
</dbReference>
<evidence type="ECO:0000313" key="13">
    <source>
        <dbReference type="Proteomes" id="UP000823775"/>
    </source>
</evidence>
<comment type="pathway">
    <text evidence="2">Protein modification; protein ubiquitination.</text>
</comment>
<reference evidence="12 13" key="1">
    <citation type="journal article" date="2021" name="BMC Genomics">
        <title>Datura genome reveals duplications of psychoactive alkaloid biosynthetic genes and high mutation rate following tissue culture.</title>
        <authorList>
            <person name="Rajewski A."/>
            <person name="Carter-House D."/>
            <person name="Stajich J."/>
            <person name="Litt A."/>
        </authorList>
    </citation>
    <scope>NUCLEOTIDE SEQUENCE [LARGE SCALE GENOMIC DNA]</scope>
    <source>
        <strain evidence="12">AR-01</strain>
    </source>
</reference>
<evidence type="ECO:0000256" key="2">
    <source>
        <dbReference type="ARBA" id="ARBA00004906"/>
    </source>
</evidence>
<comment type="catalytic activity">
    <reaction evidence="1">
        <text>S-ubiquitinyl-[E2 ubiquitin-conjugating enzyme]-L-cysteine + [acceptor protein]-L-lysine = [E2 ubiquitin-conjugating enzyme]-L-cysteine + N(6)-ubiquitinyl-[acceptor protein]-L-lysine.</text>
        <dbReference type="EC" id="2.3.2.27"/>
    </reaction>
</comment>